<feature type="domain" description="Fibronectin type-III" evidence="1">
    <location>
        <begin position="39"/>
        <end position="138"/>
    </location>
</feature>
<accession>A0A8S4PVQ7</accession>
<comment type="caution">
    <text evidence="2">The sequence shown here is derived from an EMBL/GenBank/DDBJ whole genome shotgun (WGS) entry which is preliminary data.</text>
</comment>
<dbReference type="Proteomes" id="UP000749559">
    <property type="component" value="Unassembled WGS sequence"/>
</dbReference>
<gene>
    <name evidence="2" type="ORF">OFUS_LOCUS22351</name>
</gene>
<dbReference type="InterPro" id="IPR013783">
    <property type="entry name" value="Ig-like_fold"/>
</dbReference>
<dbReference type="GO" id="GO:0000209">
    <property type="term" value="P:protein polyubiquitination"/>
    <property type="evidence" value="ECO:0007669"/>
    <property type="project" value="TreeGrafter"/>
</dbReference>
<dbReference type="PRINTS" id="PR00014">
    <property type="entry name" value="FNTYPEIII"/>
</dbReference>
<evidence type="ECO:0000313" key="2">
    <source>
        <dbReference type="EMBL" id="CAH1798182.1"/>
    </source>
</evidence>
<dbReference type="AlphaFoldDB" id="A0A8S4PVQ7"/>
<dbReference type="SUPFAM" id="SSF101898">
    <property type="entry name" value="NHL repeat"/>
    <property type="match status" value="1"/>
</dbReference>
<protein>
    <recommendedName>
        <fullName evidence="1">Fibronectin type-III domain-containing protein</fullName>
    </recommendedName>
</protein>
<sequence length="349" mass="38298">MVDDKIYKAVCELNGHSPSTPSPTSERVDYYQKAVKPGPPGRPVVSVLNDTANVTWTPPQDDGGAKVTSYNIEMRRSDNYNNTWKLVNTDMCVLGTSYLLEGLTSFVNYEVRIVATNEVGTGEPSQPSEIFRIVTVVKSNPIVAKRQLQSSYIWDLAVTSSAHIVVISGSNTKIYASDYSLIKDIGERFYRVTVASDGQLVFTDGSSTIYFYTADGNYIRDITVTGSSYRLYGITTLSTGQLVVCDRNTSSVYIVEQDTGNATPLSAPGTFSNPYYVTTNSKVVVIVSDRDGLSIKGLDQDGQVLFTYGTYGSGEGQLKYPRGVDTDKEDYIVVADHENKSKPDDRNES</sequence>
<dbReference type="EMBL" id="CAIIXF020000011">
    <property type="protein sequence ID" value="CAH1798182.1"/>
    <property type="molecule type" value="Genomic_DNA"/>
</dbReference>
<dbReference type="PANTHER" id="PTHR24104">
    <property type="entry name" value="E3 UBIQUITIN-PROTEIN LIGASE NHLRC1-RELATED"/>
    <property type="match status" value="1"/>
</dbReference>
<keyword evidence="3" id="KW-1185">Reference proteome</keyword>
<dbReference type="Pfam" id="PF00041">
    <property type="entry name" value="fn3"/>
    <property type="match status" value="1"/>
</dbReference>
<dbReference type="GO" id="GO:0043161">
    <property type="term" value="P:proteasome-mediated ubiquitin-dependent protein catabolic process"/>
    <property type="evidence" value="ECO:0007669"/>
    <property type="project" value="TreeGrafter"/>
</dbReference>
<dbReference type="SUPFAM" id="SSF49265">
    <property type="entry name" value="Fibronectin type III"/>
    <property type="match status" value="1"/>
</dbReference>
<dbReference type="OrthoDB" id="10039644at2759"/>
<dbReference type="InterPro" id="IPR011042">
    <property type="entry name" value="6-blade_b-propeller_TolB-like"/>
</dbReference>
<dbReference type="PANTHER" id="PTHR24104:SF57">
    <property type="entry name" value="BEE-MILK PROTEIN"/>
    <property type="match status" value="1"/>
</dbReference>
<dbReference type="InterPro" id="IPR036116">
    <property type="entry name" value="FN3_sf"/>
</dbReference>
<evidence type="ECO:0000313" key="3">
    <source>
        <dbReference type="Proteomes" id="UP000749559"/>
    </source>
</evidence>
<evidence type="ECO:0000259" key="1">
    <source>
        <dbReference type="PROSITE" id="PS50853"/>
    </source>
</evidence>
<name>A0A8S4PVQ7_OWEFU</name>
<dbReference type="Gene3D" id="2.120.10.30">
    <property type="entry name" value="TolB, C-terminal domain"/>
    <property type="match status" value="1"/>
</dbReference>
<proteinExistence type="predicted"/>
<dbReference type="InterPro" id="IPR003961">
    <property type="entry name" value="FN3_dom"/>
</dbReference>
<organism evidence="2 3">
    <name type="scientific">Owenia fusiformis</name>
    <name type="common">Polychaete worm</name>
    <dbReference type="NCBI Taxonomy" id="6347"/>
    <lineage>
        <taxon>Eukaryota</taxon>
        <taxon>Metazoa</taxon>
        <taxon>Spiralia</taxon>
        <taxon>Lophotrochozoa</taxon>
        <taxon>Annelida</taxon>
        <taxon>Polychaeta</taxon>
        <taxon>Sedentaria</taxon>
        <taxon>Canalipalpata</taxon>
        <taxon>Sabellida</taxon>
        <taxon>Oweniida</taxon>
        <taxon>Oweniidae</taxon>
        <taxon>Owenia</taxon>
    </lineage>
</organism>
<dbReference type="GO" id="GO:0061630">
    <property type="term" value="F:ubiquitin protein ligase activity"/>
    <property type="evidence" value="ECO:0007669"/>
    <property type="project" value="TreeGrafter"/>
</dbReference>
<reference evidence="2" key="1">
    <citation type="submission" date="2022-03" db="EMBL/GenBank/DDBJ databases">
        <authorList>
            <person name="Martin C."/>
        </authorList>
    </citation>
    <scope>NUCLEOTIDE SEQUENCE</scope>
</reference>
<dbReference type="InterPro" id="IPR050952">
    <property type="entry name" value="TRIM-NHL_E3_ligases"/>
</dbReference>
<dbReference type="SMART" id="SM00060">
    <property type="entry name" value="FN3"/>
    <property type="match status" value="1"/>
</dbReference>
<dbReference type="Gene3D" id="2.60.40.10">
    <property type="entry name" value="Immunoglobulins"/>
    <property type="match status" value="1"/>
</dbReference>
<dbReference type="PROSITE" id="PS50853">
    <property type="entry name" value="FN3"/>
    <property type="match status" value="1"/>
</dbReference>
<dbReference type="CDD" id="cd00063">
    <property type="entry name" value="FN3"/>
    <property type="match status" value="1"/>
</dbReference>